<accession>A0AAE9XPF6</accession>
<dbReference type="EMBL" id="CP116590">
    <property type="protein sequence ID" value="WCG37068.1"/>
    <property type="molecule type" value="Genomic_DNA"/>
</dbReference>
<evidence type="ECO:0000313" key="2">
    <source>
        <dbReference type="Proteomes" id="UP001179483"/>
    </source>
</evidence>
<dbReference type="AlphaFoldDB" id="A0AAE9XPF6"/>
<dbReference type="Proteomes" id="UP001179483">
    <property type="component" value="Chromosome"/>
</dbReference>
<name>A0AAE9XPF6_9LACT</name>
<sequence length="188" mass="21475">MTYTVSEMLDLVLFNTGLSGTQLAKQTGLGAYSLNLAKRDNFLTKQNAKKLSDFLGKDWNSPKNLRLYQKRKNFVESIPGMRIAQTRTLKDVPAVQVSKHLNMGHLRLTRIEAGESKLESWVEYLKLAEILGDDLTTDILIPVKKPKSQSKRKKKYKTVRRSSMTFHNVGGSWATGERIKFESVRIWD</sequence>
<gene>
    <name evidence="1" type="ORF">PML80_05955</name>
</gene>
<protein>
    <submittedName>
        <fullName evidence="1">Uncharacterized protein</fullName>
    </submittedName>
</protein>
<reference evidence="1" key="1">
    <citation type="submission" date="2023-01" db="EMBL/GenBank/DDBJ databases">
        <title>Oxazolidinone resistance genes in florfenicol resistant enterococci from beef cattle and veal calves at slaughter.</title>
        <authorList>
            <person name="Biggel M."/>
        </authorList>
    </citation>
    <scope>NUCLEOTIDE SEQUENCE</scope>
    <source>
        <strain evidence="1">K79-1</strain>
    </source>
</reference>
<dbReference type="RefSeq" id="WP_271735341.1">
    <property type="nucleotide sequence ID" value="NZ_CP116590.1"/>
</dbReference>
<proteinExistence type="predicted"/>
<evidence type="ECO:0000313" key="1">
    <source>
        <dbReference type="EMBL" id="WCG37068.1"/>
    </source>
</evidence>
<organism evidence="1 2">
    <name type="scientific">Aerococcus urinaeequi</name>
    <dbReference type="NCBI Taxonomy" id="51665"/>
    <lineage>
        <taxon>Bacteria</taxon>
        <taxon>Bacillati</taxon>
        <taxon>Bacillota</taxon>
        <taxon>Bacilli</taxon>
        <taxon>Lactobacillales</taxon>
        <taxon>Aerococcaceae</taxon>
        <taxon>Aerococcus</taxon>
    </lineage>
</organism>